<sequence>MMDTPHQQGAYVAHATTDIYGPGKVLSAHGEFRRVRFTHFVATIRVGDLRPATPLEESEMKTWLRRKAERYGGDWLTA</sequence>
<keyword evidence="2" id="KW-1185">Reference proteome</keyword>
<name>S4AFV8_9ACTN</name>
<protein>
    <submittedName>
        <fullName evidence="1">Uncharacterized protein</fullName>
    </submittedName>
</protein>
<reference evidence="1 2" key="1">
    <citation type="submission" date="2013-02" db="EMBL/GenBank/DDBJ databases">
        <title>Draft Genome Sequence of Streptomyces aurantiacus, Which Produces Setomimycin.</title>
        <authorList>
            <person name="Gruening B.A."/>
            <person name="Praeg A."/>
            <person name="Erxleben A."/>
            <person name="Guenther S."/>
            <person name="Mueller M."/>
        </authorList>
    </citation>
    <scope>NUCLEOTIDE SEQUENCE [LARGE SCALE GENOMIC DNA]</scope>
    <source>
        <strain evidence="1 2">JA 4570</strain>
    </source>
</reference>
<dbReference type="PATRIC" id="fig|1286094.4.peg.6554"/>
<dbReference type="RefSeq" id="WP_016644754.1">
    <property type="nucleotide sequence ID" value="NZ_AOPZ01000422.1"/>
</dbReference>
<dbReference type="EMBL" id="AOPZ01000422">
    <property type="protein sequence ID" value="EPH40372.1"/>
    <property type="molecule type" value="Genomic_DNA"/>
</dbReference>
<organism evidence="1 2">
    <name type="scientific">Streptomyces aurantiacus JA 4570</name>
    <dbReference type="NCBI Taxonomy" id="1286094"/>
    <lineage>
        <taxon>Bacteria</taxon>
        <taxon>Bacillati</taxon>
        <taxon>Actinomycetota</taxon>
        <taxon>Actinomycetes</taxon>
        <taxon>Kitasatosporales</taxon>
        <taxon>Streptomycetaceae</taxon>
        <taxon>Streptomyces</taxon>
        <taxon>Streptomyces aurantiacus group</taxon>
    </lineage>
</organism>
<evidence type="ECO:0000313" key="1">
    <source>
        <dbReference type="EMBL" id="EPH40372.1"/>
    </source>
</evidence>
<proteinExistence type="predicted"/>
<gene>
    <name evidence="1" type="ORF">STRAU_6635</name>
</gene>
<comment type="caution">
    <text evidence="1">The sequence shown here is derived from an EMBL/GenBank/DDBJ whole genome shotgun (WGS) entry which is preliminary data.</text>
</comment>
<dbReference type="AlphaFoldDB" id="S4AFV8"/>
<dbReference type="Proteomes" id="UP000014629">
    <property type="component" value="Unassembled WGS sequence"/>
</dbReference>
<evidence type="ECO:0000313" key="2">
    <source>
        <dbReference type="Proteomes" id="UP000014629"/>
    </source>
</evidence>
<accession>S4AFV8</accession>